<dbReference type="CDD" id="cd02513">
    <property type="entry name" value="CMP-NeuAc_Synthase"/>
    <property type="match status" value="1"/>
</dbReference>
<dbReference type="EMBL" id="JAFGIX010000028">
    <property type="protein sequence ID" value="MBN1572780.1"/>
    <property type="molecule type" value="Genomic_DNA"/>
</dbReference>
<proteinExistence type="predicted"/>
<dbReference type="InterPro" id="IPR029044">
    <property type="entry name" value="Nucleotide-diphossugar_trans"/>
</dbReference>
<reference evidence="1" key="2">
    <citation type="submission" date="2021-01" db="EMBL/GenBank/DDBJ databases">
        <authorList>
            <person name="Hahn C.R."/>
            <person name="Youssef N.H."/>
            <person name="Elshahed M."/>
        </authorList>
    </citation>
    <scope>NUCLEOTIDE SEQUENCE</scope>
    <source>
        <strain evidence="1">Zod_Metabat.24</strain>
    </source>
</reference>
<organism evidence="1 2">
    <name type="scientific">Candidatus Zymogenus saltonus</name>
    <dbReference type="NCBI Taxonomy" id="2844893"/>
    <lineage>
        <taxon>Bacteria</taxon>
        <taxon>Deltaproteobacteria</taxon>
        <taxon>Candidatus Zymogenia</taxon>
        <taxon>Candidatus Zymogeniales</taxon>
        <taxon>Candidatus Zymogenaceae</taxon>
        <taxon>Candidatus Zymogenus</taxon>
    </lineage>
</organism>
<dbReference type="Pfam" id="PF02348">
    <property type="entry name" value="CTP_transf_3"/>
    <property type="match status" value="1"/>
</dbReference>
<reference evidence="1" key="1">
    <citation type="journal article" date="2021" name="Environ. Microbiol.">
        <title>Genomic characterization of three novel Desulfobacterota classes expand the metabolic and phylogenetic diversity of the phylum.</title>
        <authorList>
            <person name="Murphy C.L."/>
            <person name="Biggerstaff J."/>
            <person name="Eichhorn A."/>
            <person name="Ewing E."/>
            <person name="Shahan R."/>
            <person name="Soriano D."/>
            <person name="Stewart S."/>
            <person name="VanMol K."/>
            <person name="Walker R."/>
            <person name="Walters P."/>
            <person name="Elshahed M.S."/>
            <person name="Youssef N.H."/>
        </authorList>
    </citation>
    <scope>NUCLEOTIDE SEQUENCE</scope>
    <source>
        <strain evidence="1">Zod_Metabat.24</strain>
    </source>
</reference>
<dbReference type="GO" id="GO:0008781">
    <property type="term" value="F:N-acylneuraminate cytidylyltransferase activity"/>
    <property type="evidence" value="ECO:0007669"/>
    <property type="project" value="TreeGrafter"/>
</dbReference>
<dbReference type="InterPro" id="IPR003329">
    <property type="entry name" value="Cytidylyl_trans"/>
</dbReference>
<dbReference type="Gene3D" id="3.90.550.10">
    <property type="entry name" value="Spore Coat Polysaccharide Biosynthesis Protein SpsA, Chain A"/>
    <property type="match status" value="1"/>
</dbReference>
<dbReference type="PANTHER" id="PTHR21485:SF6">
    <property type="entry name" value="N-ACYLNEURAMINATE CYTIDYLYLTRANSFERASE-RELATED"/>
    <property type="match status" value="1"/>
</dbReference>
<evidence type="ECO:0000313" key="2">
    <source>
        <dbReference type="Proteomes" id="UP000809273"/>
    </source>
</evidence>
<sequence>MTGKTVFAVIPARGGSRGVLKKNISAVAGKPLVAWTIQAALKSGALNRVVVTTDDPAIAEISKEYGAEVPFLRPEALARDDTPGIDPIIHAVRWLEENEGYDPASVMALQPTSPLRSTKDIDRSVSIMREKGADFVVSVTETKHHPYWTKTIDQNGRLGDFVSSKEIISCRQGLPPAYSINGAIYLGKKKALLEKATWFTDNTYPYIMPQDRSLDIDTPWDIYIADLVLRNAHENK</sequence>
<evidence type="ECO:0000313" key="1">
    <source>
        <dbReference type="EMBL" id="MBN1572780.1"/>
    </source>
</evidence>
<keyword evidence="1" id="KW-0548">Nucleotidyltransferase</keyword>
<dbReference type="PANTHER" id="PTHR21485">
    <property type="entry name" value="HAD SUPERFAMILY MEMBERS CMAS AND KDSC"/>
    <property type="match status" value="1"/>
</dbReference>
<accession>A0A9D8PPB4</accession>
<dbReference type="Proteomes" id="UP000809273">
    <property type="component" value="Unassembled WGS sequence"/>
</dbReference>
<comment type="caution">
    <text evidence="1">The sequence shown here is derived from an EMBL/GenBank/DDBJ whole genome shotgun (WGS) entry which is preliminary data.</text>
</comment>
<name>A0A9D8PPB4_9DELT</name>
<protein>
    <submittedName>
        <fullName evidence="1">Acylneuraminate cytidylyltransferase family protein</fullName>
    </submittedName>
</protein>
<keyword evidence="1" id="KW-0808">Transferase</keyword>
<dbReference type="AlphaFoldDB" id="A0A9D8PPB4"/>
<dbReference type="InterPro" id="IPR050793">
    <property type="entry name" value="CMP-NeuNAc_synthase"/>
</dbReference>
<dbReference type="SUPFAM" id="SSF53448">
    <property type="entry name" value="Nucleotide-diphospho-sugar transferases"/>
    <property type="match status" value="1"/>
</dbReference>
<gene>
    <name evidence="1" type="ORF">JW984_06235</name>
</gene>